<evidence type="ECO:0000313" key="9">
    <source>
        <dbReference type="EMBL" id="KAF2661205.1"/>
    </source>
</evidence>
<comment type="cofactor">
    <cofactor evidence="1 6">
        <name>heme</name>
        <dbReference type="ChEBI" id="CHEBI:30413"/>
    </cofactor>
</comment>
<protein>
    <submittedName>
        <fullName evidence="9">Cytochrome P450</fullName>
    </submittedName>
</protein>
<evidence type="ECO:0000256" key="4">
    <source>
        <dbReference type="ARBA" id="ARBA00022723"/>
    </source>
</evidence>
<keyword evidence="4 6" id="KW-0479">Metal-binding</keyword>
<evidence type="ECO:0000256" key="8">
    <source>
        <dbReference type="SAM" id="Phobius"/>
    </source>
</evidence>
<dbReference type="GO" id="GO:0004497">
    <property type="term" value="F:monooxygenase activity"/>
    <property type="evidence" value="ECO:0007669"/>
    <property type="project" value="UniProtKB-KW"/>
</dbReference>
<dbReference type="PANTHER" id="PTHR24305">
    <property type="entry name" value="CYTOCHROME P450"/>
    <property type="match status" value="1"/>
</dbReference>
<dbReference type="PANTHER" id="PTHR24305:SF210">
    <property type="entry name" value="CYTOCHROME P450 MONOOXYGENASE ASQL-RELATED"/>
    <property type="match status" value="1"/>
</dbReference>
<keyword evidence="7" id="KW-0503">Monooxygenase</keyword>
<dbReference type="EMBL" id="MU004295">
    <property type="protein sequence ID" value="KAF2661205.1"/>
    <property type="molecule type" value="Genomic_DNA"/>
</dbReference>
<evidence type="ECO:0000256" key="6">
    <source>
        <dbReference type="PIRSR" id="PIRSR602401-1"/>
    </source>
</evidence>
<keyword evidence="8" id="KW-0472">Membrane</keyword>
<keyword evidence="7" id="KW-0560">Oxidoreductase</keyword>
<dbReference type="InterPro" id="IPR002401">
    <property type="entry name" value="Cyt_P450_E_grp-I"/>
</dbReference>
<dbReference type="InterPro" id="IPR001128">
    <property type="entry name" value="Cyt_P450"/>
</dbReference>
<dbReference type="InterPro" id="IPR017972">
    <property type="entry name" value="Cyt_P450_CS"/>
</dbReference>
<keyword evidence="5 6" id="KW-0408">Iron</keyword>
<dbReference type="PRINTS" id="PR00385">
    <property type="entry name" value="P450"/>
</dbReference>
<feature type="binding site" description="axial binding residue" evidence="6">
    <location>
        <position position="458"/>
    </location>
    <ligand>
        <name>heme</name>
        <dbReference type="ChEBI" id="CHEBI:30413"/>
    </ligand>
    <ligandPart>
        <name>Fe</name>
        <dbReference type="ChEBI" id="CHEBI:18248"/>
    </ligandPart>
</feature>
<accession>A0A6A6TMC5</accession>
<comment type="similarity">
    <text evidence="2 7">Belongs to the cytochrome P450 family.</text>
</comment>
<dbReference type="AlphaFoldDB" id="A0A6A6TMC5"/>
<keyword evidence="3 6" id="KW-0349">Heme</keyword>
<feature type="transmembrane region" description="Helical" evidence="8">
    <location>
        <begin position="20"/>
        <end position="37"/>
    </location>
</feature>
<organism evidence="9 10">
    <name type="scientific">Lophiostoma macrostomum CBS 122681</name>
    <dbReference type="NCBI Taxonomy" id="1314788"/>
    <lineage>
        <taxon>Eukaryota</taxon>
        <taxon>Fungi</taxon>
        <taxon>Dikarya</taxon>
        <taxon>Ascomycota</taxon>
        <taxon>Pezizomycotina</taxon>
        <taxon>Dothideomycetes</taxon>
        <taxon>Pleosporomycetidae</taxon>
        <taxon>Pleosporales</taxon>
        <taxon>Lophiostomataceae</taxon>
        <taxon>Lophiostoma</taxon>
    </lineage>
</organism>
<dbReference type="GO" id="GO:0005506">
    <property type="term" value="F:iron ion binding"/>
    <property type="evidence" value="ECO:0007669"/>
    <property type="project" value="InterPro"/>
</dbReference>
<dbReference type="SUPFAM" id="SSF48264">
    <property type="entry name" value="Cytochrome P450"/>
    <property type="match status" value="1"/>
</dbReference>
<evidence type="ECO:0000256" key="5">
    <source>
        <dbReference type="ARBA" id="ARBA00023004"/>
    </source>
</evidence>
<evidence type="ECO:0000256" key="2">
    <source>
        <dbReference type="ARBA" id="ARBA00010617"/>
    </source>
</evidence>
<keyword evidence="8" id="KW-0812">Transmembrane</keyword>
<dbReference type="Proteomes" id="UP000799324">
    <property type="component" value="Unassembled WGS sequence"/>
</dbReference>
<dbReference type="InterPro" id="IPR050121">
    <property type="entry name" value="Cytochrome_P450_monoxygenase"/>
</dbReference>
<dbReference type="PROSITE" id="PS00086">
    <property type="entry name" value="CYTOCHROME_P450"/>
    <property type="match status" value="1"/>
</dbReference>
<dbReference type="PRINTS" id="PR00463">
    <property type="entry name" value="EP450I"/>
</dbReference>
<dbReference type="CDD" id="cd11058">
    <property type="entry name" value="CYP60B-like"/>
    <property type="match status" value="1"/>
</dbReference>
<evidence type="ECO:0000256" key="3">
    <source>
        <dbReference type="ARBA" id="ARBA00022617"/>
    </source>
</evidence>
<dbReference type="InterPro" id="IPR036396">
    <property type="entry name" value="Cyt_P450_sf"/>
</dbReference>
<dbReference type="OrthoDB" id="1470350at2759"/>
<dbReference type="GO" id="GO:0016705">
    <property type="term" value="F:oxidoreductase activity, acting on paired donors, with incorporation or reduction of molecular oxygen"/>
    <property type="evidence" value="ECO:0007669"/>
    <property type="project" value="InterPro"/>
</dbReference>
<dbReference type="Gene3D" id="1.10.630.10">
    <property type="entry name" value="Cytochrome P450"/>
    <property type="match status" value="1"/>
</dbReference>
<evidence type="ECO:0000256" key="7">
    <source>
        <dbReference type="RuleBase" id="RU000461"/>
    </source>
</evidence>
<name>A0A6A6TMC5_9PLEO</name>
<proteinExistence type="inferred from homology"/>
<dbReference type="Pfam" id="PF00067">
    <property type="entry name" value="p450"/>
    <property type="match status" value="1"/>
</dbReference>
<reference evidence="9" key="1">
    <citation type="journal article" date="2020" name="Stud. Mycol.">
        <title>101 Dothideomycetes genomes: a test case for predicting lifestyles and emergence of pathogens.</title>
        <authorList>
            <person name="Haridas S."/>
            <person name="Albert R."/>
            <person name="Binder M."/>
            <person name="Bloem J."/>
            <person name="Labutti K."/>
            <person name="Salamov A."/>
            <person name="Andreopoulos B."/>
            <person name="Baker S."/>
            <person name="Barry K."/>
            <person name="Bills G."/>
            <person name="Bluhm B."/>
            <person name="Cannon C."/>
            <person name="Castanera R."/>
            <person name="Culley D."/>
            <person name="Daum C."/>
            <person name="Ezra D."/>
            <person name="Gonzalez J."/>
            <person name="Henrissat B."/>
            <person name="Kuo A."/>
            <person name="Liang C."/>
            <person name="Lipzen A."/>
            <person name="Lutzoni F."/>
            <person name="Magnuson J."/>
            <person name="Mondo S."/>
            <person name="Nolan M."/>
            <person name="Ohm R."/>
            <person name="Pangilinan J."/>
            <person name="Park H.-J."/>
            <person name="Ramirez L."/>
            <person name="Alfaro M."/>
            <person name="Sun H."/>
            <person name="Tritt A."/>
            <person name="Yoshinaga Y."/>
            <person name="Zwiers L.-H."/>
            <person name="Turgeon B."/>
            <person name="Goodwin S."/>
            <person name="Spatafora J."/>
            <person name="Crous P."/>
            <person name="Grigoriev I."/>
        </authorList>
    </citation>
    <scope>NUCLEOTIDE SEQUENCE</scope>
    <source>
        <strain evidence="9">CBS 122681</strain>
    </source>
</reference>
<gene>
    <name evidence="9" type="ORF">K491DRAFT_481349</name>
</gene>
<sequence length="514" mass="58338">MATNPENAPAFSQIIRNASLLQWAIVLLTFLIARWIARGIYRVQFHPLSKFPGPKYTAFTRIPHLSALFTGTFYRWVAKLHEEYGEVVRISPDELSFINPQAWNDAYGHGTKGTKGSRPTKHWVRYGKAVNNAPSILQAHDVDHRRMRSIFTSAFSDRALKEMEPVFLKYVDQLVSVIRTGLSKDPERKFDMVRLYNFTAFDVMGDLTYGESLDMLNNSEYAPWVSQVFGGMKGATRLGMVHFYPILRHIFKIVASPYINKKRLEHLQHSVDRVDRRLKKGISTEGGDLWDLVMKQPGGKGMSRAEMDSNSSLIMIAGTETSATATSGLTYLLLKNPDKLKKVTEELRSTFARSADMTMEAVAALPYLNLCVKEGLRLYPPVAGAMPRLTQADGAAICGEFVPPGTTLTVPQHATYTSERNFKDPLEYIPERWIPSNERYASDRKEALQPFSKGSRDCLGKNMAWHEMRLIMAKVLYNFDLTLCPESEAWSKQKAYLIWEKPPLMVQVKTYYPA</sequence>
<keyword evidence="10" id="KW-1185">Reference proteome</keyword>
<evidence type="ECO:0000256" key="1">
    <source>
        <dbReference type="ARBA" id="ARBA00001971"/>
    </source>
</evidence>
<evidence type="ECO:0000313" key="10">
    <source>
        <dbReference type="Proteomes" id="UP000799324"/>
    </source>
</evidence>
<keyword evidence="8" id="KW-1133">Transmembrane helix</keyword>
<dbReference type="GO" id="GO:0020037">
    <property type="term" value="F:heme binding"/>
    <property type="evidence" value="ECO:0007669"/>
    <property type="project" value="InterPro"/>
</dbReference>